<dbReference type="PANTHER" id="PTHR45453">
    <property type="entry name" value="PHOSPHATE REGULON SENSOR PROTEIN PHOR"/>
    <property type="match status" value="1"/>
</dbReference>
<evidence type="ECO:0000256" key="8">
    <source>
        <dbReference type="ARBA" id="ARBA00023136"/>
    </source>
</evidence>
<dbReference type="Gene3D" id="3.30.565.10">
    <property type="entry name" value="Histidine kinase-like ATPase, C-terminal domain"/>
    <property type="match status" value="1"/>
</dbReference>
<dbReference type="InterPro" id="IPR000014">
    <property type="entry name" value="PAS"/>
</dbReference>
<keyword evidence="10" id="KW-0812">Transmembrane</keyword>
<dbReference type="SMART" id="SM00387">
    <property type="entry name" value="HATPase_c"/>
    <property type="match status" value="1"/>
</dbReference>
<keyword evidence="5" id="KW-0808">Transferase</keyword>
<evidence type="ECO:0000256" key="3">
    <source>
        <dbReference type="ARBA" id="ARBA00012438"/>
    </source>
</evidence>
<dbReference type="SUPFAM" id="SSF55874">
    <property type="entry name" value="ATPase domain of HSP90 chaperone/DNA topoisomerase II/histidine kinase"/>
    <property type="match status" value="1"/>
</dbReference>
<sequence length="557" mass="61480">MKKKIIRSMSLIALISIVFSMVLSGVVSYYDSLEIIKRSTAVQSEYIQNGLLDGGDYLSRIRSAGYGTSMQSVRVTLIGSDGTVEFDSVADVSEMENHSDRPEVQAAWAHGVGESIRLSDTLNVQSYNYAVLLEDGRVLRLSVGMKTVFGSIERMVPWMILCAAAVLLFAVILSTYRTKQIVAPINSIDLDHPMENDTYDELAPLFLRLEHQNETIQEKMEELNRKQNEFTAITENMQEGFIIVDSKGDVLSYNTSAVRLLGVHESVGRHHASVLTFNRSLDFRSAVDSALLGQASERVTRIGARSYNLIANPVMGANGVRGAVIVLLDVTEREESEQMRREFTANVSHELKTPLTSISGYAEIIRNGLVKSEDIPRFAGNIYTETQHLITLVEDIIKLSRLDERAVELERAETDLLAIARDVAERLKVPADQGQITIRVSGEPAKVMGVPNILDEMIFNLADNAVKYNKPGGSVQMTAGVQDGHAFIEVADNGIGISEGDRERVFERFYRVDKSRSKQIGGTGLGLSIVKHGAAFHNAHVTLQSEVGRGTTVRITF</sequence>
<keyword evidence="14" id="KW-1185">Reference proteome</keyword>
<dbReference type="PRINTS" id="PR00344">
    <property type="entry name" value="BCTRLSENSOR"/>
</dbReference>
<evidence type="ECO:0000256" key="1">
    <source>
        <dbReference type="ARBA" id="ARBA00000085"/>
    </source>
</evidence>
<dbReference type="PANTHER" id="PTHR45453:SF1">
    <property type="entry name" value="PHOSPHATE REGULON SENSOR PROTEIN PHOR"/>
    <property type="match status" value="1"/>
</dbReference>
<proteinExistence type="predicted"/>
<evidence type="ECO:0000256" key="4">
    <source>
        <dbReference type="ARBA" id="ARBA00022553"/>
    </source>
</evidence>
<feature type="domain" description="PAS" evidence="12">
    <location>
        <begin position="226"/>
        <end position="262"/>
    </location>
</feature>
<evidence type="ECO:0000259" key="12">
    <source>
        <dbReference type="PROSITE" id="PS50112"/>
    </source>
</evidence>
<dbReference type="InterPro" id="IPR036097">
    <property type="entry name" value="HisK_dim/P_sf"/>
</dbReference>
<dbReference type="SUPFAM" id="SSF47384">
    <property type="entry name" value="Homodimeric domain of signal transducing histidine kinase"/>
    <property type="match status" value="1"/>
</dbReference>
<comment type="catalytic activity">
    <reaction evidence="1">
        <text>ATP + protein L-histidine = ADP + protein N-phospho-L-histidine.</text>
        <dbReference type="EC" id="2.7.13.3"/>
    </reaction>
</comment>
<keyword evidence="6" id="KW-0418">Kinase</keyword>
<dbReference type="NCBIfam" id="TIGR00229">
    <property type="entry name" value="sensory_box"/>
    <property type="match status" value="1"/>
</dbReference>
<evidence type="ECO:0000256" key="2">
    <source>
        <dbReference type="ARBA" id="ARBA00004370"/>
    </source>
</evidence>
<dbReference type="EC" id="2.7.13.3" evidence="3"/>
<dbReference type="InterPro" id="IPR036890">
    <property type="entry name" value="HATPase_C_sf"/>
</dbReference>
<comment type="subcellular location">
    <subcellularLocation>
        <location evidence="2">Membrane</location>
    </subcellularLocation>
</comment>
<dbReference type="Pfam" id="PF00512">
    <property type="entry name" value="HisKA"/>
    <property type="match status" value="1"/>
</dbReference>
<dbReference type="Pfam" id="PF02518">
    <property type="entry name" value="HATPase_c"/>
    <property type="match status" value="1"/>
</dbReference>
<evidence type="ECO:0000313" key="13">
    <source>
        <dbReference type="EMBL" id="MCF2652135.1"/>
    </source>
</evidence>
<keyword evidence="10" id="KW-1133">Transmembrane helix</keyword>
<name>A0ABS9CMX2_9FIRM</name>
<dbReference type="SUPFAM" id="SSF55785">
    <property type="entry name" value="PYP-like sensor domain (PAS domain)"/>
    <property type="match status" value="1"/>
</dbReference>
<dbReference type="InterPro" id="IPR003594">
    <property type="entry name" value="HATPase_dom"/>
</dbReference>
<organism evidence="13 14">
    <name type="scientific">Anaeromassilibacillus senegalensis</name>
    <dbReference type="NCBI Taxonomy" id="1673717"/>
    <lineage>
        <taxon>Bacteria</taxon>
        <taxon>Bacillati</taxon>
        <taxon>Bacillota</taxon>
        <taxon>Clostridia</taxon>
        <taxon>Eubacteriales</taxon>
        <taxon>Acutalibacteraceae</taxon>
        <taxon>Anaeromassilibacillus</taxon>
    </lineage>
</organism>
<keyword evidence="8 10" id="KW-0472">Membrane</keyword>
<dbReference type="InterPro" id="IPR005467">
    <property type="entry name" value="His_kinase_dom"/>
</dbReference>
<gene>
    <name evidence="13" type="ORF">JQM67_05940</name>
</gene>
<evidence type="ECO:0000256" key="6">
    <source>
        <dbReference type="ARBA" id="ARBA00022777"/>
    </source>
</evidence>
<feature type="coiled-coil region" evidence="9">
    <location>
        <begin position="206"/>
        <end position="236"/>
    </location>
</feature>
<comment type="caution">
    <text evidence="13">The sequence shown here is derived from an EMBL/GenBank/DDBJ whole genome shotgun (WGS) entry which is preliminary data.</text>
</comment>
<dbReference type="SMART" id="SM00388">
    <property type="entry name" value="HisKA"/>
    <property type="match status" value="1"/>
</dbReference>
<keyword evidence="9" id="KW-0175">Coiled coil</keyword>
<dbReference type="RefSeq" id="WP_235323155.1">
    <property type="nucleotide sequence ID" value="NZ_JAFBIT010000001.1"/>
</dbReference>
<dbReference type="PROSITE" id="PS50109">
    <property type="entry name" value="HIS_KIN"/>
    <property type="match status" value="1"/>
</dbReference>
<dbReference type="InterPro" id="IPR004358">
    <property type="entry name" value="Sig_transdc_His_kin-like_C"/>
</dbReference>
<keyword evidence="4" id="KW-0597">Phosphoprotein</keyword>
<feature type="domain" description="Histidine kinase" evidence="11">
    <location>
        <begin position="346"/>
        <end position="557"/>
    </location>
</feature>
<dbReference type="InterPro" id="IPR003661">
    <property type="entry name" value="HisK_dim/P_dom"/>
</dbReference>
<evidence type="ECO:0000313" key="14">
    <source>
        <dbReference type="Proteomes" id="UP001299220"/>
    </source>
</evidence>
<dbReference type="InterPro" id="IPR050351">
    <property type="entry name" value="BphY/WalK/GraS-like"/>
</dbReference>
<dbReference type="PROSITE" id="PS50112">
    <property type="entry name" value="PAS"/>
    <property type="match status" value="1"/>
</dbReference>
<keyword evidence="7" id="KW-0902">Two-component regulatory system</keyword>
<feature type="transmembrane region" description="Helical" evidence="10">
    <location>
        <begin position="155"/>
        <end position="176"/>
    </location>
</feature>
<dbReference type="EMBL" id="JAFBIT010000001">
    <property type="protein sequence ID" value="MCF2652135.1"/>
    <property type="molecule type" value="Genomic_DNA"/>
</dbReference>
<evidence type="ECO:0000256" key="10">
    <source>
        <dbReference type="SAM" id="Phobius"/>
    </source>
</evidence>
<dbReference type="Proteomes" id="UP001299220">
    <property type="component" value="Unassembled WGS sequence"/>
</dbReference>
<evidence type="ECO:0000256" key="9">
    <source>
        <dbReference type="SAM" id="Coils"/>
    </source>
</evidence>
<evidence type="ECO:0000256" key="7">
    <source>
        <dbReference type="ARBA" id="ARBA00023012"/>
    </source>
</evidence>
<dbReference type="CDD" id="cd00082">
    <property type="entry name" value="HisKA"/>
    <property type="match status" value="1"/>
</dbReference>
<evidence type="ECO:0000259" key="11">
    <source>
        <dbReference type="PROSITE" id="PS50109"/>
    </source>
</evidence>
<dbReference type="InterPro" id="IPR035965">
    <property type="entry name" value="PAS-like_dom_sf"/>
</dbReference>
<dbReference type="Gene3D" id="1.10.287.130">
    <property type="match status" value="1"/>
</dbReference>
<accession>A0ABS9CMX2</accession>
<dbReference type="Gene3D" id="3.30.450.20">
    <property type="entry name" value="PAS domain"/>
    <property type="match status" value="1"/>
</dbReference>
<protein>
    <recommendedName>
        <fullName evidence="3">histidine kinase</fullName>
        <ecNumber evidence="3">2.7.13.3</ecNumber>
    </recommendedName>
</protein>
<dbReference type="CDD" id="cd00075">
    <property type="entry name" value="HATPase"/>
    <property type="match status" value="1"/>
</dbReference>
<reference evidence="13 14" key="1">
    <citation type="submission" date="2020-12" db="EMBL/GenBank/DDBJ databases">
        <title>Whole genome sequences of gut porcine anaerobes.</title>
        <authorList>
            <person name="Kubasova T."/>
            <person name="Jahodarova E."/>
            <person name="Rychlik I."/>
        </authorList>
    </citation>
    <scope>NUCLEOTIDE SEQUENCE [LARGE SCALE GENOMIC DNA]</scope>
    <source>
        <strain evidence="13 14">An867</strain>
    </source>
</reference>
<evidence type="ECO:0000256" key="5">
    <source>
        <dbReference type="ARBA" id="ARBA00022679"/>
    </source>
</evidence>